<feature type="non-terminal residue" evidence="1">
    <location>
        <position position="1"/>
    </location>
</feature>
<accession>A0ACD1HKQ5</accession>
<dbReference type="EMBL" id="KZ824936">
    <property type="protein sequence ID" value="RAH74180.1"/>
    <property type="molecule type" value="Genomic_DNA"/>
</dbReference>
<keyword evidence="2" id="KW-1185">Reference proteome</keyword>
<reference evidence="1" key="1">
    <citation type="submission" date="2018-02" db="EMBL/GenBank/DDBJ databases">
        <title>The genomes of Aspergillus section Nigri reveals drivers in fungal speciation.</title>
        <authorList>
            <consortium name="DOE Joint Genome Institute"/>
            <person name="Vesth T.C."/>
            <person name="Nybo J."/>
            <person name="Theobald S."/>
            <person name="Brandl J."/>
            <person name="Frisvad J.C."/>
            <person name="Nielsen K.F."/>
            <person name="Lyhne E.K."/>
            <person name="Kogle M.E."/>
            <person name="Kuo A."/>
            <person name="Riley R."/>
            <person name="Clum A."/>
            <person name="Nolan M."/>
            <person name="Lipzen A."/>
            <person name="Salamov A."/>
            <person name="Henrissat B."/>
            <person name="Wiebenga A."/>
            <person name="De vries R.P."/>
            <person name="Grigoriev I.V."/>
            <person name="Mortensen U.H."/>
            <person name="Andersen M.R."/>
            <person name="Baker S.E."/>
        </authorList>
    </citation>
    <scope>NUCLEOTIDE SEQUENCE</scope>
    <source>
        <strain evidence="1">CBS 121060</strain>
    </source>
</reference>
<evidence type="ECO:0000313" key="2">
    <source>
        <dbReference type="Proteomes" id="UP000249661"/>
    </source>
</evidence>
<organism evidence="1 2">
    <name type="scientific">Aspergillus aculeatinus CBS 121060</name>
    <dbReference type="NCBI Taxonomy" id="1448322"/>
    <lineage>
        <taxon>Eukaryota</taxon>
        <taxon>Fungi</taxon>
        <taxon>Dikarya</taxon>
        <taxon>Ascomycota</taxon>
        <taxon>Pezizomycotina</taxon>
        <taxon>Eurotiomycetes</taxon>
        <taxon>Eurotiomycetidae</taxon>
        <taxon>Eurotiales</taxon>
        <taxon>Aspergillaceae</taxon>
        <taxon>Aspergillus</taxon>
        <taxon>Aspergillus subgen. Circumdati</taxon>
    </lineage>
</organism>
<evidence type="ECO:0000313" key="1">
    <source>
        <dbReference type="EMBL" id="RAH74180.1"/>
    </source>
</evidence>
<protein>
    <submittedName>
        <fullName evidence="1">Uncharacterized protein</fullName>
    </submittedName>
</protein>
<dbReference type="Proteomes" id="UP000249661">
    <property type="component" value="Unassembled WGS sequence"/>
</dbReference>
<sequence>PRLFDPSPQNISPPSVWNWPFFPSSDNPLQHEINAHFKKTKSSRYYPDPSPPPFQNGQRSPRRLVPSSDRDASILPGAETNHLQHAEHEEPEVHPRILPEVIALDPVDGSQGRRARLLARRTGFHPARGSQHHHQQYREEEAAAAAAPCAPFQAGLDAGA</sequence>
<name>A0ACD1HKQ5_9EURO</name>
<gene>
    <name evidence="1" type="ORF">BO66DRAFT_417459</name>
</gene>
<proteinExistence type="predicted"/>